<dbReference type="GO" id="GO:0006935">
    <property type="term" value="P:chemotaxis"/>
    <property type="evidence" value="ECO:0007669"/>
    <property type="project" value="UniProtKB-ARBA"/>
</dbReference>
<evidence type="ECO:0000259" key="8">
    <source>
        <dbReference type="PROSITE" id="PS50111"/>
    </source>
</evidence>
<dbReference type="GO" id="GO:0007165">
    <property type="term" value="P:signal transduction"/>
    <property type="evidence" value="ECO:0007669"/>
    <property type="project" value="UniProtKB-KW"/>
</dbReference>
<dbReference type="InterPro" id="IPR004089">
    <property type="entry name" value="MCPsignal_dom"/>
</dbReference>
<accession>A0A1E7ZD05</accession>
<keyword evidence="2" id="KW-0812">Transmembrane</keyword>
<evidence type="ECO:0000256" key="4">
    <source>
        <dbReference type="ARBA" id="ARBA00023136"/>
    </source>
</evidence>
<evidence type="ECO:0000313" key="9">
    <source>
        <dbReference type="EMBL" id="OFC71332.1"/>
    </source>
</evidence>
<dbReference type="PANTHER" id="PTHR32089:SF119">
    <property type="entry name" value="METHYL-ACCEPTING CHEMOTAXIS PROTEIN CTPL"/>
    <property type="match status" value="1"/>
</dbReference>
<keyword evidence="10" id="KW-1185">Reference proteome</keyword>
<dbReference type="AlphaFoldDB" id="A0A1E7ZD05"/>
<evidence type="ECO:0000256" key="3">
    <source>
        <dbReference type="ARBA" id="ARBA00022989"/>
    </source>
</evidence>
<organism evidence="9 10">
    <name type="scientific">Alteromonas confluentis</name>
    <dbReference type="NCBI Taxonomy" id="1656094"/>
    <lineage>
        <taxon>Bacteria</taxon>
        <taxon>Pseudomonadati</taxon>
        <taxon>Pseudomonadota</taxon>
        <taxon>Gammaproteobacteria</taxon>
        <taxon>Alteromonadales</taxon>
        <taxon>Alteromonadaceae</taxon>
        <taxon>Alteromonas/Salinimonas group</taxon>
        <taxon>Alteromonas</taxon>
    </lineage>
</organism>
<dbReference type="PANTHER" id="PTHR32089">
    <property type="entry name" value="METHYL-ACCEPTING CHEMOTAXIS PROTEIN MCPB"/>
    <property type="match status" value="1"/>
</dbReference>
<dbReference type="Pfam" id="PF00015">
    <property type="entry name" value="MCPsignal"/>
    <property type="match status" value="2"/>
</dbReference>
<comment type="caution">
    <text evidence="9">The sequence shown here is derived from an EMBL/GenBank/DDBJ whole genome shotgun (WGS) entry which is preliminary data.</text>
</comment>
<keyword evidence="4" id="KW-0472">Membrane</keyword>
<evidence type="ECO:0000256" key="1">
    <source>
        <dbReference type="ARBA" id="ARBA00004141"/>
    </source>
</evidence>
<dbReference type="SUPFAM" id="SSF58104">
    <property type="entry name" value="Methyl-accepting chemotaxis protein (MCP) signaling domain"/>
    <property type="match status" value="2"/>
</dbReference>
<feature type="region of interest" description="Disordered" evidence="7">
    <location>
        <begin position="1"/>
        <end position="41"/>
    </location>
</feature>
<dbReference type="EMBL" id="MDHN01000015">
    <property type="protein sequence ID" value="OFC71332.1"/>
    <property type="molecule type" value="Genomic_DNA"/>
</dbReference>
<keyword evidence="5 6" id="KW-0807">Transducer</keyword>
<dbReference type="Proteomes" id="UP000175691">
    <property type="component" value="Unassembled WGS sequence"/>
</dbReference>
<dbReference type="SMART" id="SM00283">
    <property type="entry name" value="MA"/>
    <property type="match status" value="2"/>
</dbReference>
<evidence type="ECO:0000256" key="6">
    <source>
        <dbReference type="PROSITE-ProRule" id="PRU00284"/>
    </source>
</evidence>
<gene>
    <name evidence="9" type="ORF">BFC18_09270</name>
</gene>
<reference evidence="9 10" key="1">
    <citation type="submission" date="2016-08" db="EMBL/GenBank/DDBJ databases">
        <authorList>
            <person name="Seilhamer J.J."/>
        </authorList>
    </citation>
    <scope>NUCLEOTIDE SEQUENCE [LARGE SCALE GENOMIC DNA]</scope>
    <source>
        <strain evidence="9 10">KCTC 42603</strain>
    </source>
</reference>
<feature type="domain" description="Methyl-accepting transducer" evidence="8">
    <location>
        <begin position="356"/>
        <end position="592"/>
    </location>
</feature>
<protein>
    <submittedName>
        <fullName evidence="9">Chemotaxis protein</fullName>
    </submittedName>
</protein>
<dbReference type="RefSeq" id="WP_070125014.1">
    <property type="nucleotide sequence ID" value="NZ_MDHN01000015.1"/>
</dbReference>
<evidence type="ECO:0000256" key="7">
    <source>
        <dbReference type="SAM" id="MobiDB-lite"/>
    </source>
</evidence>
<dbReference type="Gene3D" id="1.10.287.950">
    <property type="entry name" value="Methyl-accepting chemotaxis protein"/>
    <property type="match status" value="2"/>
</dbReference>
<proteinExistence type="predicted"/>
<dbReference type="GO" id="GO:0016020">
    <property type="term" value="C:membrane"/>
    <property type="evidence" value="ECO:0007669"/>
    <property type="project" value="UniProtKB-SubCell"/>
</dbReference>
<comment type="subcellular location">
    <subcellularLocation>
        <location evidence="1">Membrane</location>
        <topology evidence="1">Multi-pass membrane protein</topology>
    </subcellularLocation>
</comment>
<dbReference type="STRING" id="1656094.BFC18_09270"/>
<keyword evidence="3" id="KW-1133">Transmembrane helix</keyword>
<dbReference type="PROSITE" id="PS50111">
    <property type="entry name" value="CHEMOTAXIS_TRANSDUC_2"/>
    <property type="match status" value="2"/>
</dbReference>
<name>A0A1E7ZD05_9ALTE</name>
<evidence type="ECO:0000256" key="2">
    <source>
        <dbReference type="ARBA" id="ARBA00022692"/>
    </source>
</evidence>
<evidence type="ECO:0000256" key="5">
    <source>
        <dbReference type="ARBA" id="ARBA00023224"/>
    </source>
</evidence>
<evidence type="ECO:0000313" key="10">
    <source>
        <dbReference type="Proteomes" id="UP000175691"/>
    </source>
</evidence>
<sequence length="636" mass="66993">MALKKSTEASPATPAVRVDAKLRREAEEQRKKARTLARQQQAAERVATATAELASGISQSASATDQLGTAINEIAAGAEESSSASQESLAAITQISSSLKSQLTLSGLTLDKTNLLQTFVDRVMGNLGNMMDSVKTASEHQSRSVVMMSELEQQASNIGEAVKQVTRIADQTNLLALNAAIEAGRAGKHGKGFAVVADTVRALAEVSDKSAADIAMQIEQIQQQSNQVSDAVKQSSQAALEEVTKGEAVTSQLTKIKEDMQIIANGSESLQTKIREMDNAAKEIQAGSEAISCAADEQSSAAQEVSSNISEQSSALSQAEQAAQSLEIITEELKNSTDINKSAEEVASSAEELSASMEEISRSTTEISTALNQINNGAQQAASAVDQAVSNIDTLRDGVAEASAQSENALTRGGAITELLKENRALIEEMVEGINTALETSKLNVSAITDMESMTRTIDKVIDTITTVSVKTSMLAVNGAVEAARAGEYGKGFAVVSADIQSLADEAAENVEQIKDLIKAIQDQTQNVKTDLTNVAESAYREVQKAKQTTEDIAGIATDIAEVLSYNKEMQQAGEEIAAAVAQAQKGLEQIAAANEQASSNCQQALSAAEQQTKGVEILARSIEEISSVADEMQNS</sequence>
<feature type="domain" description="Methyl-accepting transducer" evidence="8">
    <location>
        <begin position="56"/>
        <end position="292"/>
    </location>
</feature>
<feature type="compositionally biased region" description="Basic and acidic residues" evidence="7">
    <location>
        <begin position="18"/>
        <end position="30"/>
    </location>
</feature>
<dbReference type="OrthoDB" id="5697404at2"/>